<name>A0A323VFE1_9ACTN</name>
<dbReference type="Proteomes" id="UP000247602">
    <property type="component" value="Unassembled WGS sequence"/>
</dbReference>
<keyword evidence="2 3" id="KW-0560">Oxidoreductase</keyword>
<accession>A0A323VFE1</accession>
<dbReference type="InterPro" id="IPR036291">
    <property type="entry name" value="NAD(P)-bd_dom_sf"/>
</dbReference>
<dbReference type="PROSITE" id="PS00061">
    <property type="entry name" value="ADH_SHORT"/>
    <property type="match status" value="1"/>
</dbReference>
<dbReference type="Pfam" id="PF13561">
    <property type="entry name" value="adh_short_C2"/>
    <property type="match status" value="1"/>
</dbReference>
<evidence type="ECO:0000313" key="4">
    <source>
        <dbReference type="EMBL" id="PZA23331.1"/>
    </source>
</evidence>
<dbReference type="AlphaFoldDB" id="A0A323VFE1"/>
<keyword evidence="5" id="KW-1185">Reference proteome</keyword>
<dbReference type="PRINTS" id="PR00081">
    <property type="entry name" value="GDHRDH"/>
</dbReference>
<reference evidence="3 6" key="2">
    <citation type="submission" date="2020-08" db="EMBL/GenBank/DDBJ databases">
        <title>Sequencing the genomes of 1000 actinobacteria strains.</title>
        <authorList>
            <person name="Klenk H.-P."/>
        </authorList>
    </citation>
    <scope>NUCLEOTIDE SEQUENCE [LARGE SCALE GENOMIC DNA]</scope>
    <source>
        <strain evidence="3 6">DSM 16678</strain>
    </source>
</reference>
<dbReference type="PANTHER" id="PTHR48107:SF7">
    <property type="entry name" value="RE15974P"/>
    <property type="match status" value="1"/>
</dbReference>
<dbReference type="EC" id="1.1.1.47" evidence="3"/>
<dbReference type="GO" id="GO:0047936">
    <property type="term" value="F:glucose 1-dehydrogenase [NAD(P)+] activity"/>
    <property type="evidence" value="ECO:0007669"/>
    <property type="project" value="UniProtKB-EC"/>
</dbReference>
<comment type="similarity">
    <text evidence="1">Belongs to the short-chain dehydrogenases/reductases (SDR) family.</text>
</comment>
<dbReference type="InterPro" id="IPR020904">
    <property type="entry name" value="Sc_DH/Rdtase_CS"/>
</dbReference>
<dbReference type="SUPFAM" id="SSF51735">
    <property type="entry name" value="NAD(P)-binding Rossmann-fold domains"/>
    <property type="match status" value="1"/>
</dbReference>
<proteinExistence type="inferred from homology"/>
<dbReference type="OrthoDB" id="20590at2"/>
<dbReference type="CDD" id="cd05233">
    <property type="entry name" value="SDR_c"/>
    <property type="match status" value="1"/>
</dbReference>
<protein>
    <submittedName>
        <fullName evidence="3">Glucose 1-dehydrogenase</fullName>
        <ecNumber evidence="3">1.1.1.47</ecNumber>
    </submittedName>
    <submittedName>
        <fullName evidence="4">Oxidoreductase</fullName>
    </submittedName>
</protein>
<dbReference type="EMBL" id="QKNV01000003">
    <property type="protein sequence ID" value="PZA23331.1"/>
    <property type="molecule type" value="Genomic_DNA"/>
</dbReference>
<dbReference type="PANTHER" id="PTHR48107">
    <property type="entry name" value="NADPH-DEPENDENT ALDEHYDE REDUCTASE-LIKE PROTEIN, CHLOROPLASTIC-RELATED"/>
    <property type="match status" value="1"/>
</dbReference>
<sequence>MPPSPRPLTLVTGGSRGIGAATALHLAGLGHDVVVGHRTGRDEAAAVVTAAQARGVRAVAVQADVTDPAEVDALFAAAGELGPVTGLVANAGLTAHLGDLADTPVDVVRQVVDVNLLGVVWCVRRAAQVMSRSRGGAGGAIVAVSSSAATLGSAHEYVHYAAAKAGVDALVVGLAKELAGEGVRVNAVAPGLVRTGIHAGAGDAGRLDRVTGRVPMGRPGEPDEIAPAIAWLLGPEAGYCTGAVLRVAGGL</sequence>
<dbReference type="RefSeq" id="WP_110550274.1">
    <property type="nucleotide sequence ID" value="NZ_JACIBU010000001.1"/>
</dbReference>
<reference evidence="4 5" key="1">
    <citation type="submission" date="2018-06" db="EMBL/GenBank/DDBJ databases">
        <title>Draft genome sequence of Modestobacter versicolor CP153-2.</title>
        <authorList>
            <person name="Gundlapally S.R."/>
        </authorList>
    </citation>
    <scope>NUCLEOTIDE SEQUENCE [LARGE SCALE GENOMIC DNA]</scope>
    <source>
        <strain evidence="4 5">CP153-2</strain>
    </source>
</reference>
<organism evidence="4 5">
    <name type="scientific">Modestobacter versicolor</name>
    <dbReference type="NCBI Taxonomy" id="429133"/>
    <lineage>
        <taxon>Bacteria</taxon>
        <taxon>Bacillati</taxon>
        <taxon>Actinomycetota</taxon>
        <taxon>Actinomycetes</taxon>
        <taxon>Geodermatophilales</taxon>
        <taxon>Geodermatophilaceae</taxon>
        <taxon>Modestobacter</taxon>
    </lineage>
</organism>
<evidence type="ECO:0000313" key="3">
    <source>
        <dbReference type="EMBL" id="MBB3674922.1"/>
    </source>
</evidence>
<dbReference type="PRINTS" id="PR00080">
    <property type="entry name" value="SDRFAMILY"/>
</dbReference>
<evidence type="ECO:0000256" key="1">
    <source>
        <dbReference type="ARBA" id="ARBA00006484"/>
    </source>
</evidence>
<gene>
    <name evidence="4" type="ORF">DMO24_00310</name>
    <name evidence="3" type="ORF">FHX36_000657</name>
</gene>
<comment type="caution">
    <text evidence="4">The sequence shown here is derived from an EMBL/GenBank/DDBJ whole genome shotgun (WGS) entry which is preliminary data.</text>
</comment>
<evidence type="ECO:0000313" key="5">
    <source>
        <dbReference type="Proteomes" id="UP000247602"/>
    </source>
</evidence>
<evidence type="ECO:0000313" key="6">
    <source>
        <dbReference type="Proteomes" id="UP000580718"/>
    </source>
</evidence>
<dbReference type="Proteomes" id="UP000580718">
    <property type="component" value="Unassembled WGS sequence"/>
</dbReference>
<evidence type="ECO:0000256" key="2">
    <source>
        <dbReference type="ARBA" id="ARBA00023002"/>
    </source>
</evidence>
<dbReference type="EMBL" id="JACIBU010000001">
    <property type="protein sequence ID" value="MBB3674922.1"/>
    <property type="molecule type" value="Genomic_DNA"/>
</dbReference>
<dbReference type="FunFam" id="3.40.50.720:FF:000173">
    <property type="entry name" value="3-oxoacyl-[acyl-carrier protein] reductase"/>
    <property type="match status" value="1"/>
</dbReference>
<dbReference type="InterPro" id="IPR002347">
    <property type="entry name" value="SDR_fam"/>
</dbReference>
<dbReference type="Gene3D" id="3.40.50.720">
    <property type="entry name" value="NAD(P)-binding Rossmann-like Domain"/>
    <property type="match status" value="1"/>
</dbReference>